<dbReference type="SMART" id="SM01294">
    <property type="entry name" value="PKS_PP_betabranch"/>
    <property type="match status" value="2"/>
</dbReference>
<evidence type="ECO:0000256" key="2">
    <source>
        <dbReference type="ARBA" id="ARBA00022553"/>
    </source>
</evidence>
<feature type="active site" description="Proton acceptor; for dehydratase activity" evidence="5">
    <location>
        <position position="1352"/>
    </location>
</feature>
<dbReference type="InterPro" id="IPR020841">
    <property type="entry name" value="PKS_Beta-ketoAc_synthase_dom"/>
</dbReference>
<dbReference type="Pfam" id="PF00550">
    <property type="entry name" value="PP-binding"/>
    <property type="match status" value="3"/>
</dbReference>
<comment type="function">
    <text evidence="4">Involved in production of the polyketide antibiotic thailandamide.</text>
</comment>
<dbReference type="InterPro" id="IPR016035">
    <property type="entry name" value="Acyl_Trfase/lysoPLipase"/>
</dbReference>
<dbReference type="Gene3D" id="3.10.129.110">
    <property type="entry name" value="Polyketide synthase dehydratase"/>
    <property type="match status" value="1"/>
</dbReference>
<dbReference type="GO" id="GO:0071770">
    <property type="term" value="P:DIM/DIP cell wall layer assembly"/>
    <property type="evidence" value="ECO:0007669"/>
    <property type="project" value="TreeGrafter"/>
</dbReference>
<dbReference type="SUPFAM" id="SSF51735">
    <property type="entry name" value="NAD(P)-binding Rossmann-fold domains"/>
    <property type="match status" value="2"/>
</dbReference>
<dbReference type="GO" id="GO:0005886">
    <property type="term" value="C:plasma membrane"/>
    <property type="evidence" value="ECO:0007669"/>
    <property type="project" value="TreeGrafter"/>
</dbReference>
<dbReference type="Pfam" id="PF21089">
    <property type="entry name" value="PKS_DH_N"/>
    <property type="match status" value="1"/>
</dbReference>
<feature type="domain" description="Carrier" evidence="7">
    <location>
        <begin position="3033"/>
        <end position="3107"/>
    </location>
</feature>
<dbReference type="InterPro" id="IPR014043">
    <property type="entry name" value="Acyl_transferase_dom"/>
</dbReference>
<dbReference type="GO" id="GO:0031177">
    <property type="term" value="F:phosphopantetheine binding"/>
    <property type="evidence" value="ECO:0007669"/>
    <property type="project" value="InterPro"/>
</dbReference>
<dbReference type="SMART" id="SM00826">
    <property type="entry name" value="PKS_DH"/>
    <property type="match status" value="1"/>
</dbReference>
<dbReference type="CDD" id="cd00833">
    <property type="entry name" value="PKS"/>
    <property type="match status" value="2"/>
</dbReference>
<dbReference type="Gene3D" id="3.40.47.10">
    <property type="match status" value="2"/>
</dbReference>
<dbReference type="InterPro" id="IPR036736">
    <property type="entry name" value="ACP-like_sf"/>
</dbReference>
<feature type="region of interest" description="N-terminal hotdog fold" evidence="5">
    <location>
        <begin position="1321"/>
        <end position="1441"/>
    </location>
</feature>
<keyword evidence="3" id="KW-0808">Transferase</keyword>
<dbReference type="Gene3D" id="3.40.366.10">
    <property type="entry name" value="Malonyl-Coenzyme A Acyl Carrier Protein, domain 2"/>
    <property type="match status" value="3"/>
</dbReference>
<name>A0A3Q8GXU0_MYXFU</name>
<evidence type="ECO:0000256" key="3">
    <source>
        <dbReference type="ARBA" id="ARBA00022679"/>
    </source>
</evidence>
<sequence>MEMDACRTGALREWLVARISSLLGISADEVTPAASFFQQGVDSRSALKLVTALSQWLGKPLSPTLLWEYPTLESLLARLSRGDEPEGPSASRPFEPEVNEPLALVGLACRFPLAPDARTFWRVLESGTDCVTPPPRAREGLRLEGAFLADVEHFDARFFGISPREAGQMDPQQRLMLELSWEALEDAGISPRTLKGTRTGVFTGLVWRDYADLQTMQGAPSLLHTATGHTGSICANRVSYCLGLEGPSLTLDTACSSSLVALHEACRSLRAGESTLALVGGVQLNLSPRTYSAVSAFGALAPDGRCKTFDAAANGYGRGEGAGVVVLKPLSRALADGDSIYCLIRGSAVNNDGASNGLTAPSPKAQERLLREAYASAGIDPRQVQYVELHGTGTPLGDPIEAGALGAVLGDSREPERPLRVGSVKTNIGHLEAAAGISGLIKVALAIRNQRLPPSIHFQQPNPHIPFEALRLQMQTALTAWPRPEVPLLAGVSSFGIGGTNCHVVVEEHRLPARPALARVARPEREAPPKVAFVFAGAGAAWWGMGRELMGSEPVFRACFEACDAVFRPLGGASLVDALFAPRARAGFERGEVQLPVVLALQLSLAALWRDWGVTPDAVVGYSVGEWAAAHVAGILSREEVFALAHHYIQVQRGISGGAGMGVVGLPARDVAERLAPYAGRIAIASENSPVSTGVGGEPAALQEFTARMVAEEVFARTVEIDFYAHIPQVEPLKSRFIHGCPELKPLPGRIPMMSTVTGGFVEGPSLGPSYWADNLREPVRFSSAVKALLERGHEVFLDVNPHPIHARSVEENLGDLRGRVAVIASMRRDEAASATLHRSLTALVERGCPLREERVFSGTDAPESPANQPELFVLSAKTGPALLEQARRTAGWLREEHGASLSDACLTAGLRRDHHEHRLSLVASTRGSLAEGLEAFARNEPPGLAWAKGTTRPGEARPVGFVFSGQGSFPLGESARLWDDEPCFRASFERCERAFRACTGDSLIESLHAERVGSGPPRTEVEQPLLFAFQVSLAALWSAWGIRPDAVVGHSVGEVTAAHVAGALSLDEAMALVVARGRLMGRIAGRGGMAAVGASVEVLEPLVAAHGGSLEISVVNGPEDVVVSGPRASLESLRDSLQQRGLRVRLLNVDYAFHSAQLDEHLEALDDCTRALSHTALSLPLYSTVSGARLSGAELGGAHWRENIRRRVLFAPAIRAMLADGVRTFVELAPHPVLSQPLSRTLESSGHQGTTALFSTRRDRPPRTTLLAALGTLHTLGREPAWKGLFPQGGRLAGLPAYAWQRERHWFDAAPGAVKEGRSSPMLGHRVEAPTGEVAFESRASVGDVGLLADHRLYGTVVVAGACMVGMLLDAARALWEGAACTVCDVSFLSSIVLDDTEERVLQVALAAGGDFRLSTRSAREDSDWSLHATGRLVREEPPTAVLPPEDTWVIEARLQSVASIEGFYEGMARQGLVVGPRFRWLEALFQGEREAFGRLRAPEPGDDVGAYRLHPGLIDSCFHVLGAVAGFASIEGLAFVPIGIQQFTWVKEGLPRFCHLVLQGGTGAVDETSRIDLRLFDAAGGLVAEVAGLAIRRAPREVILRRNEARSTLSFQVEWRAQPLSPTTSSTSWVILADEGGVAAGLARELVSQGARVEVLAPDAVATGLSGRLDAMAPAALGVADLRGLDARAPLDMLQHGAELVRLLVSRGEGRPPRLVFVTRGAQSTGTEAKDGPLSPVQACLWGWGHGVAREHPELGCVCLDLDPAEASGDLARLAAELLSLGGEDRIAFRAGERLVARLARARLPAGRPPARFSESATYLVTGGLGGLGLEVARWMVDRGARHVVLMGRSEPAPSAVERIESLRAMGARMVIARGDVAAREDVARVLETCRASMPPLRGVVHAAGVLDDGLLMNQSGERIARVLAPKVQGALNLHLETLAEPLDFFVLFSSISSVMGSAGQSSYAAANAFLDTLAHQRRAQGLKATSINWGPWAEVGMAARLPAEAGKSWSTFGLGMLTPEAGLAALDAILGSEAPQFIVAASGRGGARETLSPFFEVLGARRAAPSGATPAVGGLIDVASREGRARLLELIQRKVAEVLGLAPGSPIDPRRPLQELGLDSLMSMQLRTGLASLLGRPLPMTLLFDHPTLDQLLAFLSRELGPGVGVAPATPAPAPVKVRRTANAGAEPIAVVGMSCRLPGGVQGPEDYWRLLSNGVHAVSEVPASRWDVRTWYDVDPEVPGKTYSKHGGFLDEVDTFDASFFGISKTEARSMDPQQRMLLELSWEALESGGFSVERLKGSATGVFLGLCMSDYATLELTAQDPRGITAYSGTGSAHSVAAGRLAYALGLEGPSFAVDTACSSSLVATHLACQSLREGECELALVGGANLVLSPRMTVYFSKLKTLSPDGVCRAFDGAANGYARSEGAGVLVLKRLSDALAEGTPILGVIRGSAVNQGGRSNGLTAPSRPAQERVIQRALQQGGVAPLDVGYVEAHGTGTPLGDSIEVEALSSVLGAGRPRSEPLRIGSVKTNIGHLEGASGIASLLKALLMLRHRALPRSLHFQDPSPSIPWSELPIEVVAEHREWQVPEGGRRIAGVSAFGFGGTNAHIVLEEAPATPRREVAPVAEGRPELLVLSARAPESLRESVERLHAMLVDEAHADGAAVRDVCYSAGCRRSHHEHRLAVVADSRSGLARTLKSFLEEAAAPSAHAGYARPGATPKVVFLFTGLDGPWVGAGRALLDEEPVFRDALRSVDAVLNRVAGWSVIDQLRREQPRFDLAHIAQPACVAVQLALVALLRSWGVEPDAVLGSCTGEVAAAHAAGVLSLEDAMRIAIARGGILGAIAAGGVEDPLEEMKWALRDVRPGPATVPFYSSVSGTRAGPGDFEGDHWARGLCQPVQLEPAIEALARDGYSFFVEIGPDAVLAHSVQECFQRMGGTSATVLSAPLRGEAERQALLSLLGGLYVAGVAPDWTRVFSSGGEWVPLPPYPWRKERHWVSLPEPVAEPKASEAPPPLRELARMAPEQRRGHVEPFLRREVVKLLEFPGDLTDGQQPLVRLGFDSLMGMKLKARVERSLGLTVSAVKLLSGLSLDELVKVVLENIDSMPPLSEAAAGDLMEEFRF</sequence>
<dbReference type="InterPro" id="IPR018201">
    <property type="entry name" value="Ketoacyl_synth_AS"/>
</dbReference>
<protein>
    <submittedName>
        <fullName evidence="10">Type 1 polyketide synthase</fullName>
    </submittedName>
</protein>
<dbReference type="PROSITE" id="PS50075">
    <property type="entry name" value="CARRIER"/>
    <property type="match status" value="3"/>
</dbReference>
<dbReference type="InterPro" id="IPR049552">
    <property type="entry name" value="PKS_DH_N"/>
</dbReference>
<feature type="region of interest" description="Disordered" evidence="6">
    <location>
        <begin position="1240"/>
        <end position="1259"/>
    </location>
</feature>
<dbReference type="PANTHER" id="PTHR43775:SF37">
    <property type="entry name" value="SI:DKEY-61P9.11"/>
    <property type="match status" value="1"/>
</dbReference>
<dbReference type="SUPFAM" id="SSF47336">
    <property type="entry name" value="ACP-like"/>
    <property type="match status" value="3"/>
</dbReference>
<dbReference type="SUPFAM" id="SSF55048">
    <property type="entry name" value="Probable ACP-binding domain of malonyl-CoA ACP transacylase"/>
    <property type="match status" value="2"/>
</dbReference>
<dbReference type="PROSITE" id="PS00606">
    <property type="entry name" value="KS3_1"/>
    <property type="match status" value="1"/>
</dbReference>
<dbReference type="Pfam" id="PF00698">
    <property type="entry name" value="Acyl_transf_1"/>
    <property type="match status" value="4"/>
</dbReference>
<dbReference type="InterPro" id="IPR013968">
    <property type="entry name" value="PKS_KR"/>
</dbReference>
<dbReference type="GO" id="GO:0005737">
    <property type="term" value="C:cytoplasm"/>
    <property type="evidence" value="ECO:0007669"/>
    <property type="project" value="TreeGrafter"/>
</dbReference>
<dbReference type="GO" id="GO:0004315">
    <property type="term" value="F:3-oxoacyl-[acyl-carrier-protein] synthase activity"/>
    <property type="evidence" value="ECO:0007669"/>
    <property type="project" value="InterPro"/>
</dbReference>
<evidence type="ECO:0000256" key="4">
    <source>
        <dbReference type="ARBA" id="ARBA00054155"/>
    </source>
</evidence>
<keyword evidence="2" id="KW-0597">Phosphoprotein</keyword>
<dbReference type="Gene3D" id="3.40.50.720">
    <property type="entry name" value="NAD(P)-binding Rossmann-like Domain"/>
    <property type="match status" value="1"/>
</dbReference>
<feature type="active site" description="Proton donor; for dehydratase activity" evidence="5">
    <location>
        <position position="1517"/>
    </location>
</feature>
<dbReference type="InterPro" id="IPR020807">
    <property type="entry name" value="PKS_DH"/>
</dbReference>
<feature type="domain" description="Ketosynthase family 3 (KS3)" evidence="8">
    <location>
        <begin position="99"/>
        <end position="508"/>
    </location>
</feature>
<dbReference type="Gene3D" id="3.30.70.3290">
    <property type="match status" value="2"/>
</dbReference>
<dbReference type="InterPro" id="IPR050091">
    <property type="entry name" value="PKS_NRPS_Biosynth_Enz"/>
</dbReference>
<dbReference type="Pfam" id="PF22621">
    <property type="entry name" value="CurL-like_PKS_C"/>
    <property type="match status" value="1"/>
</dbReference>
<dbReference type="PROSITE" id="PS52004">
    <property type="entry name" value="KS3_2"/>
    <property type="match status" value="2"/>
</dbReference>
<evidence type="ECO:0000313" key="10">
    <source>
        <dbReference type="EMBL" id="AXM42948.1"/>
    </source>
</evidence>
<evidence type="ECO:0000256" key="5">
    <source>
        <dbReference type="PROSITE-ProRule" id="PRU01363"/>
    </source>
</evidence>
<feature type="domain" description="Carrier" evidence="7">
    <location>
        <begin position="6"/>
        <end position="83"/>
    </location>
</feature>
<dbReference type="GO" id="GO:0004312">
    <property type="term" value="F:fatty acid synthase activity"/>
    <property type="evidence" value="ECO:0007669"/>
    <property type="project" value="TreeGrafter"/>
</dbReference>
<dbReference type="InterPro" id="IPR014030">
    <property type="entry name" value="Ketoacyl_synth_N"/>
</dbReference>
<feature type="region of interest" description="C-terminal hotdog fold" evidence="5">
    <location>
        <begin position="1457"/>
        <end position="1602"/>
    </location>
</feature>
<dbReference type="InterPro" id="IPR006162">
    <property type="entry name" value="Ppantetheine_attach_site"/>
</dbReference>
<dbReference type="InterPro" id="IPR049551">
    <property type="entry name" value="PKS_DH_C"/>
</dbReference>
<dbReference type="InterPro" id="IPR049900">
    <property type="entry name" value="PKS_mFAS_DH"/>
</dbReference>
<proteinExistence type="predicted"/>
<dbReference type="InterPro" id="IPR042104">
    <property type="entry name" value="PKS_dehydratase_sf"/>
</dbReference>
<dbReference type="SUPFAM" id="SSF53901">
    <property type="entry name" value="Thiolase-like"/>
    <property type="match status" value="2"/>
</dbReference>
<dbReference type="Pfam" id="PF14765">
    <property type="entry name" value="PS-DH"/>
    <property type="match status" value="1"/>
</dbReference>
<feature type="domain" description="PKS/mFAS DH" evidence="9">
    <location>
        <begin position="1321"/>
        <end position="1602"/>
    </location>
</feature>
<dbReference type="SMART" id="SM00827">
    <property type="entry name" value="PKS_AT"/>
    <property type="match status" value="3"/>
</dbReference>
<evidence type="ECO:0000256" key="1">
    <source>
        <dbReference type="ARBA" id="ARBA00022450"/>
    </source>
</evidence>
<dbReference type="Pfam" id="PF16197">
    <property type="entry name" value="KAsynt_C_assoc"/>
    <property type="match status" value="2"/>
</dbReference>
<feature type="compositionally biased region" description="Polar residues" evidence="6">
    <location>
        <begin position="1240"/>
        <end position="1255"/>
    </location>
</feature>
<feature type="domain" description="Carrier" evidence="7">
    <location>
        <begin position="2088"/>
        <end position="2163"/>
    </location>
</feature>
<dbReference type="InterPro" id="IPR020806">
    <property type="entry name" value="PKS_PP-bd"/>
</dbReference>
<evidence type="ECO:0000259" key="7">
    <source>
        <dbReference type="PROSITE" id="PS50075"/>
    </source>
</evidence>
<evidence type="ECO:0000256" key="6">
    <source>
        <dbReference type="SAM" id="MobiDB-lite"/>
    </source>
</evidence>
<dbReference type="EMBL" id="MH069655">
    <property type="protein sequence ID" value="AXM42948.1"/>
    <property type="molecule type" value="Genomic_DNA"/>
</dbReference>
<dbReference type="CDD" id="cd08955">
    <property type="entry name" value="KR_2_FAS_SDR_x"/>
    <property type="match status" value="1"/>
</dbReference>
<dbReference type="InterPro" id="IPR016036">
    <property type="entry name" value="Malonyl_transacylase_ACP-bd"/>
</dbReference>
<dbReference type="Gene3D" id="1.10.1200.10">
    <property type="entry name" value="ACP-like"/>
    <property type="match status" value="3"/>
</dbReference>
<dbReference type="Pfam" id="PF02801">
    <property type="entry name" value="Ketoacyl-synt_C"/>
    <property type="match status" value="2"/>
</dbReference>
<feature type="domain" description="Ketosynthase family 3 (KS3)" evidence="8">
    <location>
        <begin position="2189"/>
        <end position="2617"/>
    </location>
</feature>
<dbReference type="PANTHER" id="PTHR43775">
    <property type="entry name" value="FATTY ACID SYNTHASE"/>
    <property type="match status" value="1"/>
</dbReference>
<dbReference type="PROSITE" id="PS52019">
    <property type="entry name" value="PKS_MFAS_DH"/>
    <property type="match status" value="1"/>
</dbReference>
<dbReference type="SMART" id="SM00823">
    <property type="entry name" value="PKS_PP"/>
    <property type="match status" value="3"/>
</dbReference>
<evidence type="ECO:0000259" key="8">
    <source>
        <dbReference type="PROSITE" id="PS52004"/>
    </source>
</evidence>
<dbReference type="Pfam" id="PF00109">
    <property type="entry name" value="ketoacyl-synt"/>
    <property type="match status" value="2"/>
</dbReference>
<dbReference type="InterPro" id="IPR001227">
    <property type="entry name" value="Ac_transferase_dom_sf"/>
</dbReference>
<dbReference type="InterPro" id="IPR009081">
    <property type="entry name" value="PP-bd_ACP"/>
</dbReference>
<dbReference type="SMART" id="SM00825">
    <property type="entry name" value="PKS_KS"/>
    <property type="match status" value="2"/>
</dbReference>
<dbReference type="GO" id="GO:0006633">
    <property type="term" value="P:fatty acid biosynthetic process"/>
    <property type="evidence" value="ECO:0007669"/>
    <property type="project" value="InterPro"/>
</dbReference>
<dbReference type="InterPro" id="IPR016039">
    <property type="entry name" value="Thiolase-like"/>
</dbReference>
<dbReference type="FunFam" id="3.40.47.10:FF:000019">
    <property type="entry name" value="Polyketide synthase type I"/>
    <property type="match status" value="2"/>
</dbReference>
<evidence type="ECO:0000259" key="9">
    <source>
        <dbReference type="PROSITE" id="PS52019"/>
    </source>
</evidence>
<organism evidence="10">
    <name type="scientific">Myxococcus fulvus</name>
    <dbReference type="NCBI Taxonomy" id="33"/>
    <lineage>
        <taxon>Bacteria</taxon>
        <taxon>Pseudomonadati</taxon>
        <taxon>Myxococcota</taxon>
        <taxon>Myxococcia</taxon>
        <taxon>Myxococcales</taxon>
        <taxon>Cystobacterineae</taxon>
        <taxon>Myxococcaceae</taxon>
        <taxon>Myxococcus</taxon>
    </lineage>
</organism>
<dbReference type="InterPro" id="IPR057326">
    <property type="entry name" value="KR_dom"/>
</dbReference>
<accession>A0A3Q8GXU0</accession>
<dbReference type="SUPFAM" id="SSF52151">
    <property type="entry name" value="FabD/lysophospholipase-like"/>
    <property type="match status" value="3"/>
</dbReference>
<dbReference type="InterPro" id="IPR014031">
    <property type="entry name" value="Ketoacyl_synth_C"/>
</dbReference>
<dbReference type="InterPro" id="IPR032821">
    <property type="entry name" value="PKS_assoc"/>
</dbReference>
<dbReference type="InterPro" id="IPR036291">
    <property type="entry name" value="NAD(P)-bd_dom_sf"/>
</dbReference>
<keyword evidence="1" id="KW-0596">Phosphopantetheine</keyword>
<dbReference type="PROSITE" id="PS00012">
    <property type="entry name" value="PHOSPHOPANTETHEINE"/>
    <property type="match status" value="1"/>
</dbReference>
<reference evidence="10" key="1">
    <citation type="submission" date="2018-03" db="EMBL/GenBank/DDBJ databases">
        <title>Statistical metabolomics uncovers the fulvuthiacenes as novel methoxymethacrylate secondary metabolites.</title>
        <authorList>
            <person name="Panter F."/>
            <person name="Krug D."/>
            <person name="Mueller R."/>
        </authorList>
    </citation>
    <scope>NUCLEOTIDE SEQUENCE</scope>
    <source>
        <strain evidence="10">SBMx132</strain>
    </source>
</reference>
<dbReference type="Pfam" id="PF08659">
    <property type="entry name" value="KR"/>
    <property type="match status" value="1"/>
</dbReference>
<gene>
    <name evidence="10" type="primary">ftaA</name>
</gene>
<dbReference type="SMART" id="SM00822">
    <property type="entry name" value="PKS_KR"/>
    <property type="match status" value="1"/>
</dbReference>